<reference evidence="1 2" key="1">
    <citation type="journal article" date="2021" name="Elife">
        <title>Chloroplast acquisition without the gene transfer in kleptoplastic sea slugs, Plakobranchus ocellatus.</title>
        <authorList>
            <person name="Maeda T."/>
            <person name="Takahashi S."/>
            <person name="Yoshida T."/>
            <person name="Shimamura S."/>
            <person name="Takaki Y."/>
            <person name="Nagai Y."/>
            <person name="Toyoda A."/>
            <person name="Suzuki Y."/>
            <person name="Arimoto A."/>
            <person name="Ishii H."/>
            <person name="Satoh N."/>
            <person name="Nishiyama T."/>
            <person name="Hasebe M."/>
            <person name="Maruyama T."/>
            <person name="Minagawa J."/>
            <person name="Obokata J."/>
            <person name="Shigenobu S."/>
        </authorList>
    </citation>
    <scope>NUCLEOTIDE SEQUENCE [LARGE SCALE GENOMIC DNA]</scope>
</reference>
<evidence type="ECO:0000313" key="1">
    <source>
        <dbReference type="EMBL" id="GFO26109.1"/>
    </source>
</evidence>
<evidence type="ECO:0000313" key="2">
    <source>
        <dbReference type="Proteomes" id="UP000735302"/>
    </source>
</evidence>
<sequence>MQHSLLRSTMTSCPRCLHLSSSLTIISADTQRKDETLEHQCWLEDRYCKSISAVPTRAMHENNSAQQLESPSLLNIFLERDLTVALGDYDGLAISGGRTIAF</sequence>
<gene>
    <name evidence="1" type="ORF">PoB_005261400</name>
</gene>
<dbReference type="AlphaFoldDB" id="A0AAV4C4R8"/>
<accession>A0AAV4C4R8</accession>
<keyword evidence="2" id="KW-1185">Reference proteome</keyword>
<protein>
    <submittedName>
        <fullName evidence="1">Uncharacterized protein</fullName>
    </submittedName>
</protein>
<proteinExistence type="predicted"/>
<name>A0AAV4C4R8_9GAST</name>
<dbReference type="Proteomes" id="UP000735302">
    <property type="component" value="Unassembled WGS sequence"/>
</dbReference>
<organism evidence="1 2">
    <name type="scientific">Plakobranchus ocellatus</name>
    <dbReference type="NCBI Taxonomy" id="259542"/>
    <lineage>
        <taxon>Eukaryota</taxon>
        <taxon>Metazoa</taxon>
        <taxon>Spiralia</taxon>
        <taxon>Lophotrochozoa</taxon>
        <taxon>Mollusca</taxon>
        <taxon>Gastropoda</taxon>
        <taxon>Heterobranchia</taxon>
        <taxon>Euthyneura</taxon>
        <taxon>Panpulmonata</taxon>
        <taxon>Sacoglossa</taxon>
        <taxon>Placobranchoidea</taxon>
        <taxon>Plakobranchidae</taxon>
        <taxon>Plakobranchus</taxon>
    </lineage>
</organism>
<comment type="caution">
    <text evidence="1">The sequence shown here is derived from an EMBL/GenBank/DDBJ whole genome shotgun (WGS) entry which is preliminary data.</text>
</comment>
<dbReference type="EMBL" id="BLXT01005793">
    <property type="protein sequence ID" value="GFO26109.1"/>
    <property type="molecule type" value="Genomic_DNA"/>
</dbReference>